<organism evidence="2 3">
    <name type="scientific">Povalibacter uvarum</name>
    <dbReference type="NCBI Taxonomy" id="732238"/>
    <lineage>
        <taxon>Bacteria</taxon>
        <taxon>Pseudomonadati</taxon>
        <taxon>Pseudomonadota</taxon>
        <taxon>Gammaproteobacteria</taxon>
        <taxon>Steroidobacterales</taxon>
        <taxon>Steroidobacteraceae</taxon>
        <taxon>Povalibacter</taxon>
    </lineage>
</organism>
<name>A0A841HUY7_9GAMM</name>
<evidence type="ECO:0000256" key="1">
    <source>
        <dbReference type="SAM" id="SignalP"/>
    </source>
</evidence>
<accession>A0A841HUY7</accession>
<evidence type="ECO:0000313" key="3">
    <source>
        <dbReference type="Proteomes" id="UP000588068"/>
    </source>
</evidence>
<keyword evidence="3" id="KW-1185">Reference proteome</keyword>
<dbReference type="EMBL" id="JACHHZ010000008">
    <property type="protein sequence ID" value="MBB6096474.1"/>
    <property type="molecule type" value="Genomic_DNA"/>
</dbReference>
<comment type="caution">
    <text evidence="2">The sequence shown here is derived from an EMBL/GenBank/DDBJ whole genome shotgun (WGS) entry which is preliminary data.</text>
</comment>
<proteinExistence type="predicted"/>
<protein>
    <submittedName>
        <fullName evidence="2">Uncharacterized protein</fullName>
    </submittedName>
</protein>
<sequence length="127" mass="13882">MTRALARIAAATLLAMAVPVFAHHSFPATYYIDKSVTIKGKVVQFMFRNPHSMIVVLAPDSTGQQVRWAVEWAAAGALAGMASRDTLKPGDEVVITGAPGRQESDRRIRLNTIERPSDGWKWGGTFD</sequence>
<dbReference type="AlphaFoldDB" id="A0A841HUY7"/>
<gene>
    <name evidence="2" type="ORF">HNQ60_005396</name>
</gene>
<dbReference type="Pfam" id="PF19649">
    <property type="entry name" value="DUF6152"/>
    <property type="match status" value="1"/>
</dbReference>
<feature type="signal peptide" evidence="1">
    <location>
        <begin position="1"/>
        <end position="22"/>
    </location>
</feature>
<dbReference type="InterPro" id="IPR046150">
    <property type="entry name" value="DUF6152"/>
</dbReference>
<keyword evidence="1" id="KW-0732">Signal</keyword>
<reference evidence="2 3" key="1">
    <citation type="submission" date="2020-08" db="EMBL/GenBank/DDBJ databases">
        <title>Genomic Encyclopedia of Type Strains, Phase IV (KMG-IV): sequencing the most valuable type-strain genomes for metagenomic binning, comparative biology and taxonomic classification.</title>
        <authorList>
            <person name="Goeker M."/>
        </authorList>
    </citation>
    <scope>NUCLEOTIDE SEQUENCE [LARGE SCALE GENOMIC DNA]</scope>
    <source>
        <strain evidence="2 3">DSM 26723</strain>
    </source>
</reference>
<feature type="chain" id="PRO_5032277425" evidence="1">
    <location>
        <begin position="23"/>
        <end position="127"/>
    </location>
</feature>
<dbReference type="Proteomes" id="UP000588068">
    <property type="component" value="Unassembled WGS sequence"/>
</dbReference>
<evidence type="ECO:0000313" key="2">
    <source>
        <dbReference type="EMBL" id="MBB6096474.1"/>
    </source>
</evidence>
<dbReference type="RefSeq" id="WP_184335865.1">
    <property type="nucleotide sequence ID" value="NZ_JACHHZ010000008.1"/>
</dbReference>